<dbReference type="WBParaSite" id="jg21343">
    <property type="protein sequence ID" value="jg21343"/>
    <property type="gene ID" value="jg21343"/>
</dbReference>
<accession>A0A915DLJ3</accession>
<name>A0A915DLJ3_9BILA</name>
<dbReference type="AlphaFoldDB" id="A0A915DLJ3"/>
<reference evidence="3" key="1">
    <citation type="submission" date="2022-11" db="UniProtKB">
        <authorList>
            <consortium name="WormBaseParasite"/>
        </authorList>
    </citation>
    <scope>IDENTIFICATION</scope>
</reference>
<sequence>MLRHKTYKLDYLKVAEKAKDDVRFEIEQLKSANQQLKKDNRELKQTCLKLDNRIEVLERKFKTMARLLQ</sequence>
<dbReference type="Proteomes" id="UP000887574">
    <property type="component" value="Unplaced"/>
</dbReference>
<keyword evidence="2" id="KW-1185">Reference proteome</keyword>
<keyword evidence="1" id="KW-0175">Coiled coil</keyword>
<feature type="coiled-coil region" evidence="1">
    <location>
        <begin position="12"/>
        <end position="60"/>
    </location>
</feature>
<evidence type="ECO:0000313" key="2">
    <source>
        <dbReference type="Proteomes" id="UP000887574"/>
    </source>
</evidence>
<organism evidence="2 3">
    <name type="scientific">Ditylenchus dipsaci</name>
    <dbReference type="NCBI Taxonomy" id="166011"/>
    <lineage>
        <taxon>Eukaryota</taxon>
        <taxon>Metazoa</taxon>
        <taxon>Ecdysozoa</taxon>
        <taxon>Nematoda</taxon>
        <taxon>Chromadorea</taxon>
        <taxon>Rhabditida</taxon>
        <taxon>Tylenchina</taxon>
        <taxon>Tylenchomorpha</taxon>
        <taxon>Sphaerularioidea</taxon>
        <taxon>Anguinidae</taxon>
        <taxon>Anguininae</taxon>
        <taxon>Ditylenchus</taxon>
    </lineage>
</organism>
<evidence type="ECO:0000256" key="1">
    <source>
        <dbReference type="SAM" id="Coils"/>
    </source>
</evidence>
<proteinExistence type="predicted"/>
<protein>
    <submittedName>
        <fullName evidence="3">Uncharacterized protein</fullName>
    </submittedName>
</protein>
<evidence type="ECO:0000313" key="3">
    <source>
        <dbReference type="WBParaSite" id="jg21343"/>
    </source>
</evidence>